<evidence type="ECO:0000313" key="3">
    <source>
        <dbReference type="Proteomes" id="UP000037460"/>
    </source>
</evidence>
<dbReference type="AlphaFoldDB" id="A0A0M0JFN4"/>
<dbReference type="GO" id="GO:0000030">
    <property type="term" value="F:mannosyltransferase activity"/>
    <property type="evidence" value="ECO:0007669"/>
    <property type="project" value="TreeGrafter"/>
</dbReference>
<dbReference type="InterPro" id="IPR051706">
    <property type="entry name" value="Glycosyltransferase_domain"/>
</dbReference>
<accession>A0A0M0JFN4</accession>
<dbReference type="EMBL" id="JWZX01002979">
    <property type="protein sequence ID" value="KOO25401.1"/>
    <property type="molecule type" value="Genomic_DNA"/>
</dbReference>
<name>A0A0M0JFN4_9EUKA</name>
<sequence>MQTGSTWDRALRKNAQYIHSWLDLNPEYEYNFFSDEHAWRFVQLHGNAGEKDAYRRILTGSQRADVFRVLYLRIAGGVYADLDEELRRPLSQLFTGTDVAGRKVPGANATAVIGTFWPFEFLLFVPNHPILVHATRIMTEGIMQQVEWFRSNSTHRCRGAHECIIRVTGPLAYTSAVGAATMGECKNRVRLPHNGQCDRNAKDPLLRNMFLCEKDAGTIWNSWSCGFARHWDCRNSDRRRNCGAKHYGVAKHFFALD</sequence>
<keyword evidence="3" id="KW-1185">Reference proteome</keyword>
<dbReference type="InterPro" id="IPR007577">
    <property type="entry name" value="GlycoTrfase_DXD_sugar-bd_CS"/>
</dbReference>
<dbReference type="OrthoDB" id="409543at2759"/>
<gene>
    <name evidence="2" type="ORF">Ctob_009699</name>
</gene>
<protein>
    <submittedName>
        <fullName evidence="2">Mannosyltransferase och1-like protein</fullName>
    </submittedName>
</protein>
<evidence type="ECO:0000256" key="1">
    <source>
        <dbReference type="ARBA" id="ARBA00022679"/>
    </source>
</evidence>
<dbReference type="InterPro" id="IPR029044">
    <property type="entry name" value="Nucleotide-diphossugar_trans"/>
</dbReference>
<dbReference type="PANTHER" id="PTHR32385:SF15">
    <property type="entry name" value="INOSITOL PHOSPHOCERAMIDE MANNOSYLTRANSFERASE 1"/>
    <property type="match status" value="1"/>
</dbReference>
<evidence type="ECO:0000313" key="2">
    <source>
        <dbReference type="EMBL" id="KOO25401.1"/>
    </source>
</evidence>
<dbReference type="Gene3D" id="3.90.550.20">
    <property type="match status" value="1"/>
</dbReference>
<comment type="caution">
    <text evidence="2">The sequence shown here is derived from an EMBL/GenBank/DDBJ whole genome shotgun (WGS) entry which is preliminary data.</text>
</comment>
<dbReference type="Pfam" id="PF04488">
    <property type="entry name" value="Gly_transf_sug"/>
    <property type="match status" value="1"/>
</dbReference>
<organism evidence="2 3">
    <name type="scientific">Chrysochromulina tobinii</name>
    <dbReference type="NCBI Taxonomy" id="1460289"/>
    <lineage>
        <taxon>Eukaryota</taxon>
        <taxon>Haptista</taxon>
        <taxon>Haptophyta</taxon>
        <taxon>Prymnesiophyceae</taxon>
        <taxon>Prymnesiales</taxon>
        <taxon>Chrysochromulinaceae</taxon>
        <taxon>Chrysochromulina</taxon>
    </lineage>
</organism>
<dbReference type="GO" id="GO:0016020">
    <property type="term" value="C:membrane"/>
    <property type="evidence" value="ECO:0007669"/>
    <property type="project" value="GOC"/>
</dbReference>
<dbReference type="SUPFAM" id="SSF53448">
    <property type="entry name" value="Nucleotide-diphospho-sugar transferases"/>
    <property type="match status" value="1"/>
</dbReference>
<reference evidence="3" key="1">
    <citation type="journal article" date="2015" name="PLoS Genet.">
        <title>Genome Sequence and Transcriptome Analyses of Chrysochromulina tobin: Metabolic Tools for Enhanced Algal Fitness in the Prominent Order Prymnesiales (Haptophyceae).</title>
        <authorList>
            <person name="Hovde B.T."/>
            <person name="Deodato C.R."/>
            <person name="Hunsperger H.M."/>
            <person name="Ryken S.A."/>
            <person name="Yost W."/>
            <person name="Jha R.K."/>
            <person name="Patterson J."/>
            <person name="Monnat R.J. Jr."/>
            <person name="Barlow S.B."/>
            <person name="Starkenburg S.R."/>
            <person name="Cattolico R.A."/>
        </authorList>
    </citation>
    <scope>NUCLEOTIDE SEQUENCE</scope>
    <source>
        <strain evidence="3">CCMP291</strain>
    </source>
</reference>
<keyword evidence="1 2" id="KW-0808">Transferase</keyword>
<dbReference type="Proteomes" id="UP000037460">
    <property type="component" value="Unassembled WGS sequence"/>
</dbReference>
<proteinExistence type="predicted"/>
<keyword evidence="2" id="KW-0328">Glycosyltransferase</keyword>
<dbReference type="PANTHER" id="PTHR32385">
    <property type="entry name" value="MANNOSYL PHOSPHORYLINOSITOL CERAMIDE SYNTHASE"/>
    <property type="match status" value="1"/>
</dbReference>
<dbReference type="GO" id="GO:0051999">
    <property type="term" value="P:mannosyl-inositol phosphorylceramide biosynthetic process"/>
    <property type="evidence" value="ECO:0007669"/>
    <property type="project" value="TreeGrafter"/>
</dbReference>